<sequence>LPFHLSLSKSLSFLSGRRRTRREAVSIRVMSWMVHSTYSRVHQDWKYFVKKDKACTPIIFIINGEHYSSVMSTISNVVLLL</sequence>
<comment type="caution">
    <text evidence="1">The sequence shown here is derived from an EMBL/GenBank/DDBJ whole genome shotgun (WGS) entry which is preliminary data.</text>
</comment>
<accession>A0AAD4SQK5</accession>
<reference evidence="1" key="1">
    <citation type="submission" date="2022-04" db="EMBL/GenBank/DDBJ databases">
        <title>A functionally conserved STORR gene fusion in Papaver species that diverged 16.8 million years ago.</title>
        <authorList>
            <person name="Catania T."/>
        </authorList>
    </citation>
    <scope>NUCLEOTIDE SEQUENCE</scope>
    <source>
        <strain evidence="1">S-188037</strain>
    </source>
</reference>
<gene>
    <name evidence="1" type="ORF">MKW98_004706</name>
</gene>
<dbReference type="AlphaFoldDB" id="A0AAD4SQK5"/>
<proteinExistence type="predicted"/>
<dbReference type="EMBL" id="JAJJMB010009125">
    <property type="protein sequence ID" value="KAI3916265.1"/>
    <property type="molecule type" value="Genomic_DNA"/>
</dbReference>
<evidence type="ECO:0000313" key="1">
    <source>
        <dbReference type="EMBL" id="KAI3916265.1"/>
    </source>
</evidence>
<protein>
    <submittedName>
        <fullName evidence="1">Uncharacterized protein</fullName>
    </submittedName>
</protein>
<dbReference type="Proteomes" id="UP001202328">
    <property type="component" value="Unassembled WGS sequence"/>
</dbReference>
<keyword evidence="2" id="KW-1185">Reference proteome</keyword>
<name>A0AAD4SQK5_9MAGN</name>
<organism evidence="1 2">
    <name type="scientific">Papaver atlanticum</name>
    <dbReference type="NCBI Taxonomy" id="357466"/>
    <lineage>
        <taxon>Eukaryota</taxon>
        <taxon>Viridiplantae</taxon>
        <taxon>Streptophyta</taxon>
        <taxon>Embryophyta</taxon>
        <taxon>Tracheophyta</taxon>
        <taxon>Spermatophyta</taxon>
        <taxon>Magnoliopsida</taxon>
        <taxon>Ranunculales</taxon>
        <taxon>Papaveraceae</taxon>
        <taxon>Papaveroideae</taxon>
        <taxon>Papaver</taxon>
    </lineage>
</organism>
<feature type="non-terminal residue" evidence="1">
    <location>
        <position position="81"/>
    </location>
</feature>
<evidence type="ECO:0000313" key="2">
    <source>
        <dbReference type="Proteomes" id="UP001202328"/>
    </source>
</evidence>